<dbReference type="Proteomes" id="UP001175097">
    <property type="component" value="Unassembled WGS sequence"/>
</dbReference>
<evidence type="ECO:0000313" key="2">
    <source>
        <dbReference type="Proteomes" id="UP001175097"/>
    </source>
</evidence>
<comment type="caution">
    <text evidence="1">The sequence shown here is derived from an EMBL/GenBank/DDBJ whole genome shotgun (WGS) entry which is preliminary data.</text>
</comment>
<sequence>MKKEGIKLTMDELGFFGPDGIVVTPFGNTIDLYKNLTQMGDFVSVKEYVGRMEAAFKGSSNQLLMDVSYGAD</sequence>
<keyword evidence="2" id="KW-1185">Reference proteome</keyword>
<gene>
    <name evidence="1" type="ORF">P5G49_00210</name>
</gene>
<name>A0ABT8JL68_9BACL</name>
<reference evidence="1" key="1">
    <citation type="submission" date="2023-03" db="EMBL/GenBank/DDBJ databases">
        <title>MT1 and MT2 Draft Genomes of Novel Species.</title>
        <authorList>
            <person name="Venkateswaran K."/>
        </authorList>
    </citation>
    <scope>NUCLEOTIDE SEQUENCE</scope>
    <source>
        <strain evidence="1">F6_3S_P_2</strain>
    </source>
</reference>
<organism evidence="1 2">
    <name type="scientific">Sporosarcina highlanderae</name>
    <dbReference type="NCBI Taxonomy" id="3035916"/>
    <lineage>
        <taxon>Bacteria</taxon>
        <taxon>Bacillati</taxon>
        <taxon>Bacillota</taxon>
        <taxon>Bacilli</taxon>
        <taxon>Bacillales</taxon>
        <taxon>Caryophanaceae</taxon>
        <taxon>Sporosarcina</taxon>
    </lineage>
</organism>
<accession>A0ABT8JL68</accession>
<evidence type="ECO:0000313" key="1">
    <source>
        <dbReference type="EMBL" id="MDN4605898.1"/>
    </source>
</evidence>
<dbReference type="RefSeq" id="WP_301241389.1">
    <property type="nucleotide sequence ID" value="NZ_JAROCC010000001.1"/>
</dbReference>
<protein>
    <submittedName>
        <fullName evidence="1">Uncharacterized protein</fullName>
    </submittedName>
</protein>
<proteinExistence type="predicted"/>
<dbReference type="EMBL" id="JAROCC010000001">
    <property type="protein sequence ID" value="MDN4605898.1"/>
    <property type="molecule type" value="Genomic_DNA"/>
</dbReference>